<dbReference type="EMBL" id="RCMG01000213">
    <property type="protein sequence ID" value="KAG2859520.1"/>
    <property type="molecule type" value="Genomic_DNA"/>
</dbReference>
<evidence type="ECO:0000313" key="3">
    <source>
        <dbReference type="EMBL" id="KAG2944407.1"/>
    </source>
</evidence>
<evidence type="ECO:0000313" key="1">
    <source>
        <dbReference type="EMBL" id="KAG2859520.1"/>
    </source>
</evidence>
<dbReference type="Proteomes" id="UP000735874">
    <property type="component" value="Unassembled WGS sequence"/>
</dbReference>
<accession>A0A8T0ZB47</accession>
<dbReference type="Proteomes" id="UP000736787">
    <property type="component" value="Unassembled WGS sequence"/>
</dbReference>
<evidence type="ECO:0000313" key="6">
    <source>
        <dbReference type="Proteomes" id="UP000735874"/>
    </source>
</evidence>
<gene>
    <name evidence="1" type="ORF">PC113_g8865</name>
    <name evidence="2" type="ORF">PC115_g8971</name>
    <name evidence="3" type="ORF">PC117_g9051</name>
    <name evidence="4" type="ORF">PC118_g8296</name>
    <name evidence="5" type="ORF">PC129_g7940</name>
</gene>
<dbReference type="EMBL" id="RCML01000210">
    <property type="protein sequence ID" value="KAG2985541.1"/>
    <property type="molecule type" value="Genomic_DNA"/>
</dbReference>
<evidence type="ECO:0000313" key="5">
    <source>
        <dbReference type="EMBL" id="KAG3221331.1"/>
    </source>
</evidence>
<dbReference type="EMBL" id="RCMK01000202">
    <property type="protein sequence ID" value="KAG2944407.1"/>
    <property type="molecule type" value="Genomic_DNA"/>
</dbReference>
<dbReference type="Proteomes" id="UP000697107">
    <property type="component" value="Unassembled WGS sequence"/>
</dbReference>
<protein>
    <submittedName>
        <fullName evidence="1">Uncharacterized protein</fullName>
    </submittedName>
</protein>
<dbReference type="AlphaFoldDB" id="A0A8T0ZB47"/>
<evidence type="ECO:0000313" key="2">
    <source>
        <dbReference type="EMBL" id="KAG2923417.1"/>
    </source>
</evidence>
<comment type="caution">
    <text evidence="1">The sequence shown here is derived from an EMBL/GenBank/DDBJ whole genome shotgun (WGS) entry which is preliminary data.</text>
</comment>
<dbReference type="EMBL" id="RCMV01000223">
    <property type="protein sequence ID" value="KAG3221331.1"/>
    <property type="molecule type" value="Genomic_DNA"/>
</dbReference>
<proteinExistence type="predicted"/>
<dbReference type="Proteomes" id="UP000760860">
    <property type="component" value="Unassembled WGS sequence"/>
</dbReference>
<reference evidence="1" key="1">
    <citation type="submission" date="2018-10" db="EMBL/GenBank/DDBJ databases">
        <title>Effector identification in a new, highly contiguous assembly of the strawberry crown rot pathogen Phytophthora cactorum.</title>
        <authorList>
            <person name="Armitage A.D."/>
            <person name="Nellist C.F."/>
            <person name="Bates H."/>
            <person name="Vickerstaff R.J."/>
            <person name="Harrison R.J."/>
        </authorList>
    </citation>
    <scope>NUCLEOTIDE SEQUENCE</scope>
    <source>
        <strain evidence="1">15-7</strain>
        <strain evidence="2">4032</strain>
        <strain evidence="3">4040</strain>
        <strain evidence="4">P415</strain>
        <strain evidence="5">P421</strain>
    </source>
</reference>
<sequence>MAIVAALRSAQLNRRVHGPDPPYTNTYDLWICAGRMWYNADYQTLVYSY</sequence>
<dbReference type="Proteomes" id="UP000774804">
    <property type="component" value="Unassembled WGS sequence"/>
</dbReference>
<evidence type="ECO:0000313" key="4">
    <source>
        <dbReference type="EMBL" id="KAG2985541.1"/>
    </source>
</evidence>
<dbReference type="EMBL" id="RCMI01000239">
    <property type="protein sequence ID" value="KAG2923417.1"/>
    <property type="molecule type" value="Genomic_DNA"/>
</dbReference>
<name>A0A8T0ZB47_9STRA</name>
<organism evidence="1 6">
    <name type="scientific">Phytophthora cactorum</name>
    <dbReference type="NCBI Taxonomy" id="29920"/>
    <lineage>
        <taxon>Eukaryota</taxon>
        <taxon>Sar</taxon>
        <taxon>Stramenopiles</taxon>
        <taxon>Oomycota</taxon>
        <taxon>Peronosporomycetes</taxon>
        <taxon>Peronosporales</taxon>
        <taxon>Peronosporaceae</taxon>
        <taxon>Phytophthora</taxon>
    </lineage>
</organism>